<dbReference type="GO" id="GO:0009007">
    <property type="term" value="F:site-specific DNA-methyltransferase (adenine-specific) activity"/>
    <property type="evidence" value="ECO:0007669"/>
    <property type="project" value="UniProtKB-EC"/>
</dbReference>
<dbReference type="GO" id="GO:0032259">
    <property type="term" value="P:methylation"/>
    <property type="evidence" value="ECO:0007669"/>
    <property type="project" value="UniProtKB-KW"/>
</dbReference>
<accession>A0A3P1ZTE6</accession>
<feature type="non-terminal residue" evidence="6">
    <location>
        <position position="1"/>
    </location>
</feature>
<dbReference type="InterPro" id="IPR025931">
    <property type="entry name" value="TaqI_C"/>
</dbReference>
<evidence type="ECO:0000313" key="7">
    <source>
        <dbReference type="Proteomes" id="UP000279562"/>
    </source>
</evidence>
<dbReference type="PANTHER" id="PTHR33841">
    <property type="entry name" value="DNA METHYLTRANSFERASE YEEA-RELATED"/>
    <property type="match status" value="1"/>
</dbReference>
<evidence type="ECO:0000256" key="4">
    <source>
        <dbReference type="ARBA" id="ARBA00047942"/>
    </source>
</evidence>
<dbReference type="Pfam" id="PF12950">
    <property type="entry name" value="TaqI_C"/>
    <property type="match status" value="1"/>
</dbReference>
<keyword evidence="7" id="KW-1185">Reference proteome</keyword>
<sequence length="235" mass="27826">NCTTKEERTKTAEIIRPILRGRDIRKYGYEWAELWLIATFPSRHYNIDEYPSIKQYLLSYGIERLEQTGKVHNIDGEKIKSRKKTNNKWFETQDSISYWDEFSKPKIVYPNMTKFLPFVYDTSGVVTNQKCFIITGKHLGYLTAFLNSSLFKYCFADRFPELQGKTRELSKIFMGEIPILEVNDSDEYIINRLMLDIQIEYSVDKAKRIDKFIFDLYHLSSEEQAHIGFIDYGEK</sequence>
<dbReference type="AlphaFoldDB" id="A0A3P1ZTE6"/>
<evidence type="ECO:0000259" key="5">
    <source>
        <dbReference type="Pfam" id="PF12950"/>
    </source>
</evidence>
<gene>
    <name evidence="6" type="ORF">EII33_14095</name>
</gene>
<evidence type="ECO:0000313" key="6">
    <source>
        <dbReference type="EMBL" id="RRD86424.1"/>
    </source>
</evidence>
<dbReference type="GO" id="GO:0004519">
    <property type="term" value="F:endonuclease activity"/>
    <property type="evidence" value="ECO:0007669"/>
    <property type="project" value="UniProtKB-KW"/>
</dbReference>
<keyword evidence="6" id="KW-0255">Endonuclease</keyword>
<evidence type="ECO:0000256" key="1">
    <source>
        <dbReference type="ARBA" id="ARBA00011900"/>
    </source>
</evidence>
<name>A0A3P1ZTE6_9BACE</name>
<dbReference type="RefSeq" id="WP_125240236.1">
    <property type="nucleotide sequence ID" value="NZ_RQYF01000151.1"/>
</dbReference>
<evidence type="ECO:0000256" key="3">
    <source>
        <dbReference type="ARBA" id="ARBA00022679"/>
    </source>
</evidence>
<keyword evidence="2" id="KW-0489">Methyltransferase</keyword>
<comment type="caution">
    <text evidence="6">The sequence shown here is derived from an EMBL/GenBank/DDBJ whole genome shotgun (WGS) entry which is preliminary data.</text>
</comment>
<dbReference type="EMBL" id="RQYF01000151">
    <property type="protein sequence ID" value="RRD86424.1"/>
    <property type="molecule type" value="Genomic_DNA"/>
</dbReference>
<keyword evidence="6" id="KW-0540">Nuclease</keyword>
<feature type="domain" description="TaqI-like C-terminal specificity" evidence="5">
    <location>
        <begin position="17"/>
        <end position="179"/>
    </location>
</feature>
<keyword evidence="6" id="KW-0378">Hydrolase</keyword>
<protein>
    <recommendedName>
        <fullName evidence="1">site-specific DNA-methyltransferase (adenine-specific)</fullName>
        <ecNumber evidence="1">2.1.1.72</ecNumber>
    </recommendedName>
</protein>
<evidence type="ECO:0000256" key="2">
    <source>
        <dbReference type="ARBA" id="ARBA00022603"/>
    </source>
</evidence>
<proteinExistence type="predicted"/>
<comment type="catalytic activity">
    <reaction evidence="4">
        <text>a 2'-deoxyadenosine in DNA + S-adenosyl-L-methionine = an N(6)-methyl-2'-deoxyadenosine in DNA + S-adenosyl-L-homocysteine + H(+)</text>
        <dbReference type="Rhea" id="RHEA:15197"/>
        <dbReference type="Rhea" id="RHEA-COMP:12418"/>
        <dbReference type="Rhea" id="RHEA-COMP:12419"/>
        <dbReference type="ChEBI" id="CHEBI:15378"/>
        <dbReference type="ChEBI" id="CHEBI:57856"/>
        <dbReference type="ChEBI" id="CHEBI:59789"/>
        <dbReference type="ChEBI" id="CHEBI:90615"/>
        <dbReference type="ChEBI" id="CHEBI:90616"/>
        <dbReference type="EC" id="2.1.1.72"/>
    </reaction>
</comment>
<keyword evidence="3" id="KW-0808">Transferase</keyword>
<organism evidence="6 7">
    <name type="scientific">Prevotella heparinolytica</name>
    <dbReference type="NCBI Taxonomy" id="28113"/>
    <lineage>
        <taxon>Bacteria</taxon>
        <taxon>Pseudomonadati</taxon>
        <taxon>Bacteroidota</taxon>
        <taxon>Bacteroidia</taxon>
        <taxon>Bacteroidales</taxon>
        <taxon>Bacteroidaceae</taxon>
        <taxon>Bacteroides</taxon>
    </lineage>
</organism>
<dbReference type="PANTHER" id="PTHR33841:SF1">
    <property type="entry name" value="DNA METHYLTRANSFERASE A"/>
    <property type="match status" value="1"/>
</dbReference>
<dbReference type="Proteomes" id="UP000279562">
    <property type="component" value="Unassembled WGS sequence"/>
</dbReference>
<reference evidence="6 7" key="1">
    <citation type="submission" date="2018-11" db="EMBL/GenBank/DDBJ databases">
        <title>Genomes From Bacteria Associated with the Canine Oral Cavity: a Test Case for Automated Genome-Based Taxonomic Assignment.</title>
        <authorList>
            <person name="Coil D.A."/>
            <person name="Jospin G."/>
            <person name="Darling A.E."/>
            <person name="Wallis C."/>
            <person name="Davis I.J."/>
            <person name="Harris S."/>
            <person name="Eisen J.A."/>
            <person name="Holcombe L.J."/>
            <person name="O'Flynn C."/>
        </authorList>
    </citation>
    <scope>NUCLEOTIDE SEQUENCE [LARGE SCALE GENOMIC DNA]</scope>
    <source>
        <strain evidence="6 7">OH1047_COT-310</strain>
    </source>
</reference>
<dbReference type="EC" id="2.1.1.72" evidence="1"/>
<dbReference type="InterPro" id="IPR050953">
    <property type="entry name" value="N4_N6_ade-DNA_methylase"/>
</dbReference>